<sequence>MVEADRPLQTTPRDGREPLVDELIDWMVNGARPSASAKAIIRCICERLLEIGVPIDRFALFIFTLHPNLQGRRFRWFRDGDVDIAEAPMGMFSTEIYRANPIPHVIECGESIRRHLEDPDCPEDYLIVGELREQGLTDYLAVPLVFTTGETHVGA</sequence>
<accession>A0AAE2ZLX9</accession>
<organism evidence="1 2">
    <name type="scientific">Flavimaribacter sediminis</name>
    <dbReference type="NCBI Taxonomy" id="2865987"/>
    <lineage>
        <taxon>Bacteria</taxon>
        <taxon>Pseudomonadati</taxon>
        <taxon>Pseudomonadota</taxon>
        <taxon>Alphaproteobacteria</taxon>
        <taxon>Hyphomicrobiales</taxon>
        <taxon>Rhizobiaceae</taxon>
        <taxon>Flavimaribacter</taxon>
    </lineage>
</organism>
<dbReference type="AlphaFoldDB" id="A0AAE2ZLX9"/>
<protein>
    <submittedName>
        <fullName evidence="1">Uncharacterized protein</fullName>
    </submittedName>
</protein>
<evidence type="ECO:0000313" key="2">
    <source>
        <dbReference type="Proteomes" id="UP001196509"/>
    </source>
</evidence>
<keyword evidence="2" id="KW-1185">Reference proteome</keyword>
<evidence type="ECO:0000313" key="1">
    <source>
        <dbReference type="EMBL" id="MBW8639304.1"/>
    </source>
</evidence>
<reference evidence="1" key="1">
    <citation type="submission" date="2021-08" db="EMBL/GenBank/DDBJ databases">
        <title>Hoeflea bacterium WL0058 sp. nov., isolated from the sediment.</title>
        <authorList>
            <person name="Wang L."/>
            <person name="Zhang D."/>
        </authorList>
    </citation>
    <scope>NUCLEOTIDE SEQUENCE</scope>
    <source>
        <strain evidence="1">WL0058</strain>
    </source>
</reference>
<gene>
    <name evidence="1" type="ORF">K1W69_19070</name>
</gene>
<dbReference type="RefSeq" id="WP_220230042.1">
    <property type="nucleotide sequence ID" value="NZ_JAICBX010000004.1"/>
</dbReference>
<dbReference type="EMBL" id="JAICBX010000004">
    <property type="protein sequence ID" value="MBW8639304.1"/>
    <property type="molecule type" value="Genomic_DNA"/>
</dbReference>
<proteinExistence type="predicted"/>
<name>A0AAE2ZLX9_9HYPH</name>
<dbReference type="Proteomes" id="UP001196509">
    <property type="component" value="Unassembled WGS sequence"/>
</dbReference>
<comment type="caution">
    <text evidence="1">The sequence shown here is derived from an EMBL/GenBank/DDBJ whole genome shotgun (WGS) entry which is preliminary data.</text>
</comment>